<gene>
    <name evidence="2" type="ORF">SVUK_LOCUS11908</name>
</gene>
<dbReference type="AlphaFoldDB" id="A0A3P7IV22"/>
<accession>A0A3P7IV22</accession>
<sequence>MEQRIEEVQNDKSTEEPILELREEPIIELKTSELPTEANEARTIDSVLANDKQPTGKPVKPVRTAKQGPPIANSQSATISNGTSTAKRLEKQVKRTTFTA</sequence>
<organism evidence="2 3">
    <name type="scientific">Strongylus vulgaris</name>
    <name type="common">Blood worm</name>
    <dbReference type="NCBI Taxonomy" id="40348"/>
    <lineage>
        <taxon>Eukaryota</taxon>
        <taxon>Metazoa</taxon>
        <taxon>Ecdysozoa</taxon>
        <taxon>Nematoda</taxon>
        <taxon>Chromadorea</taxon>
        <taxon>Rhabditida</taxon>
        <taxon>Rhabditina</taxon>
        <taxon>Rhabditomorpha</taxon>
        <taxon>Strongyloidea</taxon>
        <taxon>Strongylidae</taxon>
        <taxon>Strongylus</taxon>
    </lineage>
</organism>
<reference evidence="2 3" key="1">
    <citation type="submission" date="2018-11" db="EMBL/GenBank/DDBJ databases">
        <authorList>
            <consortium name="Pathogen Informatics"/>
        </authorList>
    </citation>
    <scope>NUCLEOTIDE SEQUENCE [LARGE SCALE GENOMIC DNA]</scope>
</reference>
<evidence type="ECO:0000313" key="3">
    <source>
        <dbReference type="Proteomes" id="UP000270094"/>
    </source>
</evidence>
<feature type="compositionally biased region" description="Polar residues" evidence="1">
    <location>
        <begin position="72"/>
        <end position="86"/>
    </location>
</feature>
<name>A0A3P7IV22_STRVU</name>
<evidence type="ECO:0000256" key="1">
    <source>
        <dbReference type="SAM" id="MobiDB-lite"/>
    </source>
</evidence>
<feature type="region of interest" description="Disordered" evidence="1">
    <location>
        <begin position="32"/>
        <end position="100"/>
    </location>
</feature>
<evidence type="ECO:0000313" key="2">
    <source>
        <dbReference type="EMBL" id="VDM76910.1"/>
    </source>
</evidence>
<proteinExistence type="predicted"/>
<keyword evidence="3" id="KW-1185">Reference proteome</keyword>
<protein>
    <submittedName>
        <fullName evidence="2">Uncharacterized protein</fullName>
    </submittedName>
</protein>
<dbReference type="Proteomes" id="UP000270094">
    <property type="component" value="Unassembled WGS sequence"/>
</dbReference>
<dbReference type="EMBL" id="UYYB01097992">
    <property type="protein sequence ID" value="VDM76910.1"/>
    <property type="molecule type" value="Genomic_DNA"/>
</dbReference>